<name>A0ABX6EWE1_KLUMA</name>
<evidence type="ECO:0000256" key="1">
    <source>
        <dbReference type="ARBA" id="ARBA00008824"/>
    </source>
</evidence>
<dbReference type="InterPro" id="IPR036291">
    <property type="entry name" value="NAD(P)-bd_dom_sf"/>
</dbReference>
<evidence type="ECO:0000259" key="10">
    <source>
        <dbReference type="Pfam" id="PF02866"/>
    </source>
</evidence>
<dbReference type="Proteomes" id="UP000422736">
    <property type="component" value="Chromosome 4"/>
</dbReference>
<reference evidence="11 12" key="2">
    <citation type="submission" date="2019-11" db="EMBL/GenBank/DDBJ databases">
        <authorList>
            <person name="Lu H."/>
        </authorList>
    </citation>
    <scope>NUCLEOTIDE SEQUENCE [LARGE SCALE GENOMIC DNA]</scope>
    <source>
        <strain evidence="11 12">FIM1</strain>
    </source>
</reference>
<dbReference type="PANTHER" id="PTHR11540">
    <property type="entry name" value="MALATE AND LACTATE DEHYDROGENASE"/>
    <property type="match status" value="1"/>
</dbReference>
<reference evidence="11 12" key="1">
    <citation type="submission" date="2016-03" db="EMBL/GenBank/DDBJ databases">
        <title>How can Kluyveromyces marxianus grow so fast - potential evolutionary course in Saccharomyces Complex revealed by comparative genomics.</title>
        <authorList>
            <person name="Mo W."/>
            <person name="Lu W."/>
            <person name="Yang X."/>
            <person name="Qi J."/>
            <person name="Lv H."/>
        </authorList>
    </citation>
    <scope>NUCLEOTIDE SEQUENCE [LARGE SCALE GENOMIC DNA]</scope>
    <source>
        <strain evidence="11 12">FIM1</strain>
    </source>
</reference>
<dbReference type="NCBIfam" id="TIGR01772">
    <property type="entry name" value="MDH_euk_gproteo"/>
    <property type="match status" value="1"/>
</dbReference>
<dbReference type="Gene3D" id="3.90.110.10">
    <property type="entry name" value="Lactate dehydrogenase/glycoside hydrolase, family 4, C-terminal"/>
    <property type="match status" value="1"/>
</dbReference>
<dbReference type="InterPro" id="IPR015955">
    <property type="entry name" value="Lactate_DH/Glyco_Ohase_4_C"/>
</dbReference>
<evidence type="ECO:0000256" key="6">
    <source>
        <dbReference type="ARBA" id="ARBA00023027"/>
    </source>
</evidence>
<evidence type="ECO:0000256" key="5">
    <source>
        <dbReference type="ARBA" id="ARBA00023002"/>
    </source>
</evidence>
<dbReference type="PIRSF" id="PIRSF000102">
    <property type="entry name" value="Lac_mal_DH"/>
    <property type="match status" value="1"/>
</dbReference>
<feature type="domain" description="Lactate/malate dehydrogenase C-terminal" evidence="10">
    <location>
        <begin position="179"/>
        <end position="372"/>
    </location>
</feature>
<dbReference type="SUPFAM" id="SSF51735">
    <property type="entry name" value="NAD(P)-binding Rossmann-fold domains"/>
    <property type="match status" value="1"/>
</dbReference>
<keyword evidence="5 8" id="KW-0560">Oxidoreductase</keyword>
<proteinExistence type="inferred from homology"/>
<sequence length="374" mass="40355">MPAVSYDVQQRDILKIAVLGAAGGIGQSLSLLLKSNASFLLPRDSSRHISLALYDVNKDAIVGTAADLSHIDTPITTTPHYPNDGNGGIARCLQDADMVIIPAGVPRKPGMSRDDLIGVNAKIIKSLGNDIAEYCDLSKVHVLVISNPVNSLVPLMVSTLANSPHSANTNIEARVYGITHLDLVRASTFVQQLNSFKSNNAPDIPVIGGHSGDTIIPVFSVLNHRASNSGYANLLDNGVRQKLVHRVQYGGDEIVQAKNGNGSATLSMAYAGFKIAAQFIDLLVGNIRTIENICMYVPLTNRYNTEIAPGSDELRSKYINGTLYFSIPLSIGINGIERVHYEIMEHLDSYERETLLPICLETLKGNIDKGLSLV</sequence>
<dbReference type="Pfam" id="PF02866">
    <property type="entry name" value="Ldh_1_C"/>
    <property type="match status" value="1"/>
</dbReference>
<dbReference type="SUPFAM" id="SSF56327">
    <property type="entry name" value="LDH C-terminal domain-like"/>
    <property type="match status" value="1"/>
</dbReference>
<accession>A0ABX6EWE1</accession>
<dbReference type="InterPro" id="IPR022383">
    <property type="entry name" value="Lactate/malate_DH_C"/>
</dbReference>
<protein>
    <recommendedName>
        <fullName evidence="3">malate dehydrogenase</fullName>
        <ecNumber evidence="3">1.1.1.37</ecNumber>
    </recommendedName>
</protein>
<dbReference type="InterPro" id="IPR001557">
    <property type="entry name" value="L-lactate/malate_DH"/>
</dbReference>
<gene>
    <name evidence="11" type="primary">MDH2</name>
    <name evidence="11" type="ORF">FIM1_2847</name>
</gene>
<dbReference type="PANTHER" id="PTHR11540:SF16">
    <property type="entry name" value="MALATE DEHYDROGENASE, MITOCHONDRIAL"/>
    <property type="match status" value="1"/>
</dbReference>
<dbReference type="InterPro" id="IPR001236">
    <property type="entry name" value="Lactate/malate_DH_N"/>
</dbReference>
<dbReference type="EMBL" id="CP015057">
    <property type="protein sequence ID" value="QGN16146.1"/>
    <property type="molecule type" value="Genomic_DNA"/>
</dbReference>
<comment type="subunit">
    <text evidence="2">Homodimer.</text>
</comment>
<dbReference type="InterPro" id="IPR010097">
    <property type="entry name" value="Malate_DH_type1"/>
</dbReference>
<keyword evidence="12" id="KW-1185">Reference proteome</keyword>
<dbReference type="Pfam" id="PF00056">
    <property type="entry name" value="Ldh_1_N"/>
    <property type="match status" value="1"/>
</dbReference>
<comment type="catalytic activity">
    <reaction evidence="7">
        <text>(S)-malate + NAD(+) = oxaloacetate + NADH + H(+)</text>
        <dbReference type="Rhea" id="RHEA:21432"/>
        <dbReference type="ChEBI" id="CHEBI:15378"/>
        <dbReference type="ChEBI" id="CHEBI:15589"/>
        <dbReference type="ChEBI" id="CHEBI:16452"/>
        <dbReference type="ChEBI" id="CHEBI:57540"/>
        <dbReference type="ChEBI" id="CHEBI:57945"/>
        <dbReference type="EC" id="1.1.1.37"/>
    </reaction>
</comment>
<feature type="domain" description="Lactate/malate dehydrogenase N-terminal" evidence="9">
    <location>
        <begin position="15"/>
        <end position="159"/>
    </location>
</feature>
<evidence type="ECO:0000259" key="9">
    <source>
        <dbReference type="Pfam" id="PF00056"/>
    </source>
</evidence>
<dbReference type="Gene3D" id="3.40.50.720">
    <property type="entry name" value="NAD(P)-binding Rossmann-like Domain"/>
    <property type="match status" value="1"/>
</dbReference>
<evidence type="ECO:0000313" key="11">
    <source>
        <dbReference type="EMBL" id="QGN16146.1"/>
    </source>
</evidence>
<keyword evidence="4" id="KW-0816">Tricarboxylic acid cycle</keyword>
<evidence type="ECO:0000256" key="3">
    <source>
        <dbReference type="ARBA" id="ARBA00012995"/>
    </source>
</evidence>
<dbReference type="EC" id="1.1.1.37" evidence="3"/>
<organism evidence="11 12">
    <name type="scientific">Kluyveromyces marxianus</name>
    <name type="common">Yeast</name>
    <name type="synonym">Candida kefyr</name>
    <dbReference type="NCBI Taxonomy" id="4911"/>
    <lineage>
        <taxon>Eukaryota</taxon>
        <taxon>Fungi</taxon>
        <taxon>Dikarya</taxon>
        <taxon>Ascomycota</taxon>
        <taxon>Saccharomycotina</taxon>
        <taxon>Saccharomycetes</taxon>
        <taxon>Saccharomycetales</taxon>
        <taxon>Saccharomycetaceae</taxon>
        <taxon>Kluyveromyces</taxon>
    </lineage>
</organism>
<evidence type="ECO:0000256" key="2">
    <source>
        <dbReference type="ARBA" id="ARBA00011738"/>
    </source>
</evidence>
<evidence type="ECO:0000256" key="4">
    <source>
        <dbReference type="ARBA" id="ARBA00022532"/>
    </source>
</evidence>
<evidence type="ECO:0000256" key="7">
    <source>
        <dbReference type="ARBA" id="ARBA00048313"/>
    </source>
</evidence>
<keyword evidence="6" id="KW-0520">NAD</keyword>
<comment type="similarity">
    <text evidence="1">Belongs to the LDH/MDH superfamily. MDH type 1 family.</text>
</comment>
<evidence type="ECO:0000256" key="8">
    <source>
        <dbReference type="RuleBase" id="RU003369"/>
    </source>
</evidence>
<evidence type="ECO:0000313" key="12">
    <source>
        <dbReference type="Proteomes" id="UP000422736"/>
    </source>
</evidence>